<accession>A0A1I1PT15</accession>
<keyword evidence="4" id="KW-1185">Reference proteome</keyword>
<feature type="region of interest" description="Disordered" evidence="2">
    <location>
        <begin position="1"/>
        <end position="20"/>
    </location>
</feature>
<sequence>MPNKNEEILTAKGSEAQKKYDKRSHEERILALRDALSDLKYEALIQNKKTIASAAQVLDRARVPKTYFYSRTALKDKDILKRYTDVRDEINHFQENFDELSEDSPLIKLQKKLNIFEERLANISAQLQQSRVDNISLQNRLEHNKSKLQEQEDVHLEKIAIDVAHAGKTSNIIHFSAPIIISPDQYLIKNNRYYFDDVNLRNKAWKKTKNELKQALNRKVPTRVYMLMGSPCAGKTEWSKRSDVYSQDRHAVVIDATNLTRYDRLEWFEIINLYVQNSDIRICAVIFDTDEYQLLYRNESRESDKKMDDKLIIEKLEKFEWPDLQTEMFDEVEMVRYEQ</sequence>
<evidence type="ECO:0008006" key="5">
    <source>
        <dbReference type="Google" id="ProtNLM"/>
    </source>
</evidence>
<proteinExistence type="predicted"/>
<dbReference type="AlphaFoldDB" id="A0A1I1PT15"/>
<keyword evidence="1" id="KW-0175">Coiled coil</keyword>
<dbReference type="EMBL" id="FOLO01000032">
    <property type="protein sequence ID" value="SFD10113.1"/>
    <property type="molecule type" value="Genomic_DNA"/>
</dbReference>
<reference evidence="3 4" key="1">
    <citation type="submission" date="2016-10" db="EMBL/GenBank/DDBJ databases">
        <authorList>
            <person name="de Groot N.N."/>
        </authorList>
    </citation>
    <scope>NUCLEOTIDE SEQUENCE [LARGE SCALE GENOMIC DNA]</scope>
    <source>
        <strain evidence="3 4">DSM 6059</strain>
    </source>
</reference>
<organism evidence="3 4">
    <name type="scientific">Pseudoalteromonas denitrificans DSM 6059</name>
    <dbReference type="NCBI Taxonomy" id="1123010"/>
    <lineage>
        <taxon>Bacteria</taxon>
        <taxon>Pseudomonadati</taxon>
        <taxon>Pseudomonadota</taxon>
        <taxon>Gammaproteobacteria</taxon>
        <taxon>Alteromonadales</taxon>
        <taxon>Pseudoalteromonadaceae</taxon>
        <taxon>Pseudoalteromonas</taxon>
    </lineage>
</organism>
<dbReference type="Gene3D" id="3.40.50.300">
    <property type="entry name" value="P-loop containing nucleotide triphosphate hydrolases"/>
    <property type="match status" value="1"/>
</dbReference>
<dbReference type="Proteomes" id="UP000198862">
    <property type="component" value="Unassembled WGS sequence"/>
</dbReference>
<name>A0A1I1PT15_9GAMM</name>
<dbReference type="InterPro" id="IPR027417">
    <property type="entry name" value="P-loop_NTPase"/>
</dbReference>
<feature type="coiled-coil region" evidence="1">
    <location>
        <begin position="83"/>
        <end position="133"/>
    </location>
</feature>
<dbReference type="RefSeq" id="WP_091987282.1">
    <property type="nucleotide sequence ID" value="NZ_FOLO01000032.1"/>
</dbReference>
<evidence type="ECO:0000313" key="3">
    <source>
        <dbReference type="EMBL" id="SFD10113.1"/>
    </source>
</evidence>
<evidence type="ECO:0000313" key="4">
    <source>
        <dbReference type="Proteomes" id="UP000198862"/>
    </source>
</evidence>
<evidence type="ECO:0000256" key="2">
    <source>
        <dbReference type="SAM" id="MobiDB-lite"/>
    </source>
</evidence>
<gene>
    <name evidence="3" type="ORF">SAMN02745724_03492</name>
</gene>
<evidence type="ECO:0000256" key="1">
    <source>
        <dbReference type="SAM" id="Coils"/>
    </source>
</evidence>
<protein>
    <recommendedName>
        <fullName evidence="5">AAA domain-containing protein</fullName>
    </recommendedName>
</protein>
<dbReference type="STRING" id="1123010.SAMN02745724_03492"/>
<dbReference type="OrthoDB" id="7061053at2"/>